<dbReference type="InterPro" id="IPR036873">
    <property type="entry name" value="Rhodanese-like_dom_sf"/>
</dbReference>
<dbReference type="InterPro" id="IPR001307">
    <property type="entry name" value="Thiosulphate_STrfase_CS"/>
</dbReference>
<protein>
    <submittedName>
        <fullName evidence="3">Rhodanese-related sulfurtransferase</fullName>
    </submittedName>
</protein>
<proteinExistence type="predicted"/>
<dbReference type="PANTHER" id="PTHR43031">
    <property type="entry name" value="FAD-DEPENDENT OXIDOREDUCTASE"/>
    <property type="match status" value="1"/>
</dbReference>
<dbReference type="PANTHER" id="PTHR43031:SF1">
    <property type="entry name" value="PYRIDINE NUCLEOTIDE-DISULPHIDE OXIDOREDUCTASE"/>
    <property type="match status" value="1"/>
</dbReference>
<sequence>MVQDVTPEEIEEQVENGDAPQIVDVRNPMQFQQAHIPGAENVPISALPRRVDDIDWDEEIVVSCAIGQTSQKAARMLESYEGIDADTDVYNLEGGLRAWEGDVASGREENGDEAGTTSNEEGPSATAGDADAPF</sequence>
<evidence type="ECO:0000313" key="3">
    <source>
        <dbReference type="EMBL" id="SNZ06598.1"/>
    </source>
</evidence>
<dbReference type="InterPro" id="IPR001763">
    <property type="entry name" value="Rhodanese-like_dom"/>
</dbReference>
<dbReference type="OrthoDB" id="135517at2157"/>
<dbReference type="GO" id="GO:0004792">
    <property type="term" value="F:thiosulfate-cyanide sulfurtransferase activity"/>
    <property type="evidence" value="ECO:0007669"/>
    <property type="project" value="InterPro"/>
</dbReference>
<keyword evidence="4" id="KW-1185">Reference proteome</keyword>
<dbReference type="AlphaFoldDB" id="A0A285NBB4"/>
<dbReference type="SMART" id="SM00450">
    <property type="entry name" value="RHOD"/>
    <property type="match status" value="1"/>
</dbReference>
<dbReference type="PROSITE" id="PS50206">
    <property type="entry name" value="RHODANESE_3"/>
    <property type="match status" value="1"/>
</dbReference>
<keyword evidence="3" id="KW-0808">Transferase</keyword>
<dbReference type="Gene3D" id="3.40.250.10">
    <property type="entry name" value="Rhodanese-like domain"/>
    <property type="match status" value="1"/>
</dbReference>
<name>A0A285NBB4_NATPI</name>
<dbReference type="Proteomes" id="UP000219453">
    <property type="component" value="Unassembled WGS sequence"/>
</dbReference>
<organism evidence="3 4">
    <name type="scientific">Natronoarchaeum philippinense</name>
    <dbReference type="NCBI Taxonomy" id="558529"/>
    <lineage>
        <taxon>Archaea</taxon>
        <taxon>Methanobacteriati</taxon>
        <taxon>Methanobacteriota</taxon>
        <taxon>Stenosarchaea group</taxon>
        <taxon>Halobacteria</taxon>
        <taxon>Halobacteriales</taxon>
        <taxon>Natronoarchaeaceae</taxon>
    </lineage>
</organism>
<reference evidence="3 4" key="1">
    <citation type="submission" date="2017-09" db="EMBL/GenBank/DDBJ databases">
        <authorList>
            <person name="Ehlers B."/>
            <person name="Leendertz F.H."/>
        </authorList>
    </citation>
    <scope>NUCLEOTIDE SEQUENCE [LARGE SCALE GENOMIC DNA]</scope>
    <source>
        <strain evidence="3 4">DSM 27208</strain>
    </source>
</reference>
<evidence type="ECO:0000256" key="1">
    <source>
        <dbReference type="SAM" id="MobiDB-lite"/>
    </source>
</evidence>
<evidence type="ECO:0000313" key="4">
    <source>
        <dbReference type="Proteomes" id="UP000219453"/>
    </source>
</evidence>
<gene>
    <name evidence="3" type="ORF">SAMN06269185_1224</name>
</gene>
<dbReference type="PROSITE" id="PS00380">
    <property type="entry name" value="RHODANESE_1"/>
    <property type="match status" value="1"/>
</dbReference>
<accession>A0A285NBB4</accession>
<dbReference type="Pfam" id="PF00581">
    <property type="entry name" value="Rhodanese"/>
    <property type="match status" value="1"/>
</dbReference>
<feature type="region of interest" description="Disordered" evidence="1">
    <location>
        <begin position="101"/>
        <end position="134"/>
    </location>
</feature>
<dbReference type="InterPro" id="IPR050229">
    <property type="entry name" value="GlpE_sulfurtransferase"/>
</dbReference>
<dbReference type="SUPFAM" id="SSF52821">
    <property type="entry name" value="Rhodanese/Cell cycle control phosphatase"/>
    <property type="match status" value="1"/>
</dbReference>
<evidence type="ECO:0000259" key="2">
    <source>
        <dbReference type="PROSITE" id="PS50206"/>
    </source>
</evidence>
<dbReference type="EMBL" id="OBEJ01000001">
    <property type="protein sequence ID" value="SNZ06598.1"/>
    <property type="molecule type" value="Genomic_DNA"/>
</dbReference>
<dbReference type="RefSeq" id="WP_097008154.1">
    <property type="nucleotide sequence ID" value="NZ_OBEJ01000001.1"/>
</dbReference>
<feature type="domain" description="Rhodanese" evidence="2">
    <location>
        <begin position="16"/>
        <end position="104"/>
    </location>
</feature>